<evidence type="ECO:0000313" key="8">
    <source>
        <dbReference type="Proteomes" id="UP000241769"/>
    </source>
</evidence>
<evidence type="ECO:0008006" key="9">
    <source>
        <dbReference type="Google" id="ProtNLM"/>
    </source>
</evidence>
<feature type="compositionally biased region" description="Basic and acidic residues" evidence="5">
    <location>
        <begin position="524"/>
        <end position="533"/>
    </location>
</feature>
<dbReference type="OrthoDB" id="7344096at2759"/>
<dbReference type="PANTHER" id="PTHR31250:SF27">
    <property type="entry name" value="IQ DOMAIN-CONTAINING PROTEIN IQM5"/>
    <property type="match status" value="1"/>
</dbReference>
<keyword evidence="3" id="KW-0963">Cytoplasm</keyword>
<dbReference type="AlphaFoldDB" id="A0A2P6N2H6"/>
<reference evidence="6 8" key="1">
    <citation type="journal article" date="2018" name="Genome Biol. Evol.">
        <title>Multiple Roots of Fruiting Body Formation in Amoebozoa.</title>
        <authorList>
            <person name="Hillmann F."/>
            <person name="Forbes G."/>
            <person name="Novohradska S."/>
            <person name="Ferling I."/>
            <person name="Riege K."/>
            <person name="Groth M."/>
            <person name="Westermann M."/>
            <person name="Marz M."/>
            <person name="Spaller T."/>
            <person name="Winckler T."/>
            <person name="Schaap P."/>
            <person name="Glockner G."/>
        </authorList>
    </citation>
    <scope>NUCLEOTIDE SEQUENCE [LARGE SCALE GENOMIC DNA]</scope>
    <source>
        <strain evidence="6 8">Jena</strain>
    </source>
</reference>
<dbReference type="Proteomes" id="UP000241769">
    <property type="component" value="Unassembled WGS sequence"/>
</dbReference>
<name>A0A2P6N2H6_9EUKA</name>
<dbReference type="STRING" id="1890364.A0A2P6N2H6"/>
<sequence>MTSGEDKYSTSHEIHPFDPRSSLTIGNELREKVLTPSARWDDLLDRVRYQTTKTDGVAKEEKPLARWRRAAFLVGRLQGRNRFHPNDNGDVEKSKSLETQHWLENIDPHHRYGSNLKIYHLKWQMSDTKENFFYWLDKGEGRDISLKDCPRPQLEDERIKYLSVEERLDYLVEIKDGTFVWAANGRLVHTFDPKRGIWQKLSPDENQHDSVLERKEKAEEGQKEPDYMEAEIEEEMNDRFNNIIPHEGRKEHYADQPGRNPLKPSNVLQMLLKKTLLPNTWIFVTDESLNMYVGPKESGKFQHSSFLSGGRVTAAGLLQIKEGKLVSLSPLSGHYRCTTDYFDKLMKHFEERGVDTKAVKIGQSYIALKSLENYKSAKIKIGVKFSNFFEKLGIHQEKESDESLNDLSKEKEPKEEKKLIEKITEQKNEGWKWTIKMADSTNIAPAEDSPEVRHNFKPKTIEPHTSNGKKSDPPPPAPAPAASRHHGRPLVHLPSSFLHQPSPRNSVREKSASTVVGTKHGPYHKMDEEERKKEEKKKKRQDEAFVMGCFMSSIHG</sequence>
<dbReference type="GO" id="GO:0005737">
    <property type="term" value="C:cytoplasm"/>
    <property type="evidence" value="ECO:0007669"/>
    <property type="project" value="UniProtKB-SubCell"/>
</dbReference>
<evidence type="ECO:0000256" key="1">
    <source>
        <dbReference type="ARBA" id="ARBA00004123"/>
    </source>
</evidence>
<feature type="region of interest" description="Disordered" evidence="5">
    <location>
        <begin position="442"/>
        <end position="544"/>
    </location>
</feature>
<dbReference type="EMBL" id="MDYQ01000237">
    <property type="protein sequence ID" value="PRP78159.1"/>
    <property type="molecule type" value="Genomic_DNA"/>
</dbReference>
<feature type="compositionally biased region" description="Basic and acidic residues" evidence="5">
    <location>
        <begin position="202"/>
        <end position="225"/>
    </location>
</feature>
<comment type="caution">
    <text evidence="6">The sequence shown here is derived from an EMBL/GenBank/DDBJ whole genome shotgun (WGS) entry which is preliminary data.</text>
</comment>
<feature type="region of interest" description="Disordered" evidence="5">
    <location>
        <begin position="1"/>
        <end position="22"/>
    </location>
</feature>
<proteinExistence type="predicted"/>
<evidence type="ECO:0000256" key="3">
    <source>
        <dbReference type="ARBA" id="ARBA00022490"/>
    </source>
</evidence>
<dbReference type="InterPro" id="IPR044159">
    <property type="entry name" value="IQM"/>
</dbReference>
<organism evidence="6 8">
    <name type="scientific">Planoprotostelium fungivorum</name>
    <dbReference type="NCBI Taxonomy" id="1890364"/>
    <lineage>
        <taxon>Eukaryota</taxon>
        <taxon>Amoebozoa</taxon>
        <taxon>Evosea</taxon>
        <taxon>Variosea</taxon>
        <taxon>Cavosteliida</taxon>
        <taxon>Cavosteliaceae</taxon>
        <taxon>Planoprotostelium</taxon>
    </lineage>
</organism>
<keyword evidence="8" id="KW-1185">Reference proteome</keyword>
<evidence type="ECO:0000256" key="2">
    <source>
        <dbReference type="ARBA" id="ARBA00004496"/>
    </source>
</evidence>
<protein>
    <recommendedName>
        <fullName evidence="9">IQ calmodulin-binding motif family protein</fullName>
    </recommendedName>
</protein>
<dbReference type="EMBL" id="MDYQ01000053">
    <property type="protein sequence ID" value="PRP84953.1"/>
    <property type="molecule type" value="Genomic_DNA"/>
</dbReference>
<gene>
    <name evidence="7" type="ORF">PROFUN_07338</name>
    <name evidence="6" type="ORF">PROFUN_11289</name>
</gene>
<dbReference type="PANTHER" id="PTHR31250">
    <property type="entry name" value="IQ DOMAIN-CONTAINING PROTEIN IQM3"/>
    <property type="match status" value="1"/>
</dbReference>
<evidence type="ECO:0000313" key="6">
    <source>
        <dbReference type="EMBL" id="PRP78159.1"/>
    </source>
</evidence>
<feature type="compositionally biased region" description="Basic and acidic residues" evidence="5">
    <location>
        <begin position="450"/>
        <end position="462"/>
    </location>
</feature>
<evidence type="ECO:0000256" key="4">
    <source>
        <dbReference type="ARBA" id="ARBA00023242"/>
    </source>
</evidence>
<feature type="region of interest" description="Disordered" evidence="5">
    <location>
        <begin position="199"/>
        <end position="225"/>
    </location>
</feature>
<dbReference type="GO" id="GO:0005634">
    <property type="term" value="C:nucleus"/>
    <property type="evidence" value="ECO:0007669"/>
    <property type="project" value="UniProtKB-SubCell"/>
</dbReference>
<evidence type="ECO:0000256" key="5">
    <source>
        <dbReference type="SAM" id="MobiDB-lite"/>
    </source>
</evidence>
<comment type="subcellular location">
    <subcellularLocation>
        <location evidence="2">Cytoplasm</location>
    </subcellularLocation>
    <subcellularLocation>
        <location evidence="1">Nucleus</location>
    </subcellularLocation>
</comment>
<dbReference type="InParanoid" id="A0A2P6N2H6"/>
<feature type="compositionally biased region" description="Basic and acidic residues" evidence="5">
    <location>
        <begin position="1"/>
        <end position="18"/>
    </location>
</feature>
<accession>A0A2P6N2H6</accession>
<evidence type="ECO:0000313" key="7">
    <source>
        <dbReference type="EMBL" id="PRP84953.1"/>
    </source>
</evidence>
<keyword evidence="4" id="KW-0539">Nucleus</keyword>